<dbReference type="GO" id="GO:0005524">
    <property type="term" value="F:ATP binding"/>
    <property type="evidence" value="ECO:0007669"/>
    <property type="project" value="UniProtKB-KW"/>
</dbReference>
<feature type="region of interest" description="Disordered" evidence="2">
    <location>
        <begin position="72"/>
        <end position="132"/>
    </location>
</feature>
<keyword evidence="1 6" id="KW-0347">Helicase</keyword>
<protein>
    <recommendedName>
        <fullName evidence="1">ATP-dependent DNA helicase</fullName>
        <ecNumber evidence="1">5.6.2.3</ecNumber>
    </recommendedName>
</protein>
<comment type="caution">
    <text evidence="6">The sequence shown here is derived from an EMBL/GenBank/DDBJ whole genome shotgun (WGS) entry which is preliminary data.</text>
</comment>
<keyword evidence="1" id="KW-0234">DNA repair</keyword>
<feature type="domain" description="DNA helicase Pif1-like DEAD-box helicase" evidence="3">
    <location>
        <begin position="1084"/>
        <end position="1302"/>
    </location>
</feature>
<keyword evidence="1" id="KW-0233">DNA recombination</keyword>
<keyword evidence="1" id="KW-0547">Nucleotide-binding</keyword>
<reference evidence="6 7" key="2">
    <citation type="journal article" date="2017" name="Front. Plant Sci.">
        <title>Gene Classification and Mining of Molecular Markers Useful in Red Clover (Trifolium pratense) Breeding.</title>
        <authorList>
            <person name="Istvanek J."/>
            <person name="Dluhosova J."/>
            <person name="Dluhos P."/>
            <person name="Patkova L."/>
            <person name="Nedelnik J."/>
            <person name="Repkova J."/>
        </authorList>
    </citation>
    <scope>NUCLEOTIDE SEQUENCE [LARGE SCALE GENOMIC DNA]</scope>
    <source>
        <strain evidence="7">cv. Tatra</strain>
        <tissue evidence="6">Young leaves</tissue>
    </source>
</reference>
<dbReference type="PANTHER" id="PTHR10492:SF78">
    <property type="entry name" value="ATP-DEPENDENT DNA HELICASE"/>
    <property type="match status" value="1"/>
</dbReference>
<dbReference type="GO" id="GO:0006281">
    <property type="term" value="P:DNA repair"/>
    <property type="evidence" value="ECO:0007669"/>
    <property type="project" value="UniProtKB-KW"/>
</dbReference>
<dbReference type="GO" id="GO:0043139">
    <property type="term" value="F:5'-3' DNA helicase activity"/>
    <property type="evidence" value="ECO:0007669"/>
    <property type="project" value="UniProtKB-EC"/>
</dbReference>
<dbReference type="Pfam" id="PF21530">
    <property type="entry name" value="Pif1_2B_dom"/>
    <property type="match status" value="1"/>
</dbReference>
<organism evidence="6 7">
    <name type="scientific">Trifolium pratense</name>
    <name type="common">Red clover</name>
    <dbReference type="NCBI Taxonomy" id="57577"/>
    <lineage>
        <taxon>Eukaryota</taxon>
        <taxon>Viridiplantae</taxon>
        <taxon>Streptophyta</taxon>
        <taxon>Embryophyta</taxon>
        <taxon>Tracheophyta</taxon>
        <taxon>Spermatophyta</taxon>
        <taxon>Magnoliopsida</taxon>
        <taxon>eudicotyledons</taxon>
        <taxon>Gunneridae</taxon>
        <taxon>Pentapetalae</taxon>
        <taxon>rosids</taxon>
        <taxon>fabids</taxon>
        <taxon>Fabales</taxon>
        <taxon>Fabaceae</taxon>
        <taxon>Papilionoideae</taxon>
        <taxon>50 kb inversion clade</taxon>
        <taxon>NPAAA clade</taxon>
        <taxon>Hologalegina</taxon>
        <taxon>IRL clade</taxon>
        <taxon>Trifolieae</taxon>
        <taxon>Trifolium</taxon>
    </lineage>
</organism>
<dbReference type="Gene3D" id="3.40.50.300">
    <property type="entry name" value="P-loop containing nucleotide triphosphate hydrolases"/>
    <property type="match status" value="2"/>
</dbReference>
<gene>
    <name evidence="6" type="ORF">L195_g001349</name>
</gene>
<sequence length="1508" mass="172511">MSSTSISNNTPLCDITSSVLNTVNQSLKHGEQSINHSIIKNRPNQSKNRINIAALQVNLTSKFHAVTTVNSNSAIPDSDVMPSSVETNSENKRKKTATQSHHADISQDSNINSSSEEDPYETSTDSDTDQDDVVDFNSLTVANSPQGYSDIGDPLFECQSCGAEMWYQERRAKSRDTLQPSFQICCGNGKVQLPLLKHPPECLQKLLFDHKSTQSKSFQQNIRMYNSMFSFTSPGMNFDTKTNKKGKGPPVLRLQGQPCHRIGSMLPKDGDIPKYAQLYIYDTDNEVANRIQSCGNDFINNVHSNNKSIDPATVTNLALMLDQHNVHAKVFRMARDKLKKGNVNEFKLRLIHDRKTDGRIYNHPTVSEVAALIVGDVDAGDTRDIIIEERSGKLERINEFHSAYLAYQYPLIFPYGEDGYRRGTLHKERPGVVITRRNRLTIMDWLSFRIQMRKLEAQTLISSRRLFQQFLVDGFTMMEAERLSFIRNNQSTLRVSKYQKLHSAEGTDGKTGKRVVLPSTFVGSKRYMDQLYFDGMAISAAVGFPDLFITFTCNPNWPEIIRLLKSKNLKPHDRPDIISRVFKIKFNELLKDLTKNHVLGRVIAHLYTIEFQKRGLPHAHILLFLHPSSKFPTPDDINTIISAEIPDPETQQELHQLVKNHMIHGPCGTSHTSAPCMQQTGKCSKYYPKNFEPKTVVDQDGYPVYRRRTDGHTISKSGVTMDNRNVVPYNAFLLLKYQAHINMEWCNQCTSIKYLFKYIHKGYDRITASISRSIKHKSSKNEEIDEVKEYIDCRYVSPCEACWRIFSFPIHGRRPAVERLFYHLEGQNSVYFQDYENLDDVLLKPSVTESMFTSWLEANKIFPEARTLTYGQFVSKFVYVKKLRKWKPRKRGYTIGRLIWVPPSTGELYYFRMMLTVIKGPTCYDDIKKIGDTQYFSYRDACFAMGFLEDDREYIHAIMEAKDWGSGHFLRKLFVIMLLGNTMNRPRHVWDESKKWLSDGILHRQRIIANNRALQLTDEQIENLTLIEIEKYLEANRKSLADFPCLPFPKDYVTAELGNRLIYDELNYDVQEQTEEFQKLYQSLTDEQRGIYHTIMKAVRKQQGGVFFLHGYGGTGKTFMWRTLASSLRSKSEIVLTTASSGIASLLLPGGRTAHSKFKIPVPTLENATCNIEHDDDHAKLLKQTKLIIWDEAPMAHRYTFEALERTLRDVMSSFSNSNRIFGGKVIVFGGDFRQILPVVPRGCRSDIVHATINSSKIWDHCKVLTLTQNMRLKSNGNNQDIANFSKWLLKVGEGRLSEPNDGYADIEIPKELLIIDYDDPIPAIVKSTYPNFVAKYKCPQFLQARAILASTIEVVEQINTYVLSLIPGETQDFYSCDSIDRSDINDCEIFETLTPEFLNSLRTSGLPNHKISLKIGTPIMLMRNLNQADGLFSYAMTINKSQGQSLDYVGLYLPKDVFSHGQLYVAMSRVTTKEGLKILIYDKEKRNEKVVPTSTTNVVFKEVFENL</sequence>
<evidence type="ECO:0000259" key="3">
    <source>
        <dbReference type="Pfam" id="PF05970"/>
    </source>
</evidence>
<feature type="domain" description="Helitron helicase-like" evidence="4">
    <location>
        <begin position="445"/>
        <end position="623"/>
    </location>
</feature>
<keyword evidence="1" id="KW-0378">Hydrolase</keyword>
<dbReference type="InterPro" id="IPR010285">
    <property type="entry name" value="DNA_helicase_pif1-like_DEAD"/>
</dbReference>
<dbReference type="Pfam" id="PF14214">
    <property type="entry name" value="Helitron_like_N"/>
    <property type="match status" value="1"/>
</dbReference>
<keyword evidence="1" id="KW-0067">ATP-binding</keyword>
<evidence type="ECO:0000313" key="6">
    <source>
        <dbReference type="EMBL" id="PNY04917.1"/>
    </source>
</evidence>
<dbReference type="CDD" id="cd18809">
    <property type="entry name" value="SF1_C_RecD"/>
    <property type="match status" value="1"/>
</dbReference>
<keyword evidence="1" id="KW-0227">DNA damage</keyword>
<dbReference type="InterPro" id="IPR049163">
    <property type="entry name" value="Pif1-like_2B_dom"/>
</dbReference>
<dbReference type="STRING" id="57577.A0A2K3NPG3"/>
<dbReference type="Pfam" id="PF05970">
    <property type="entry name" value="PIF1"/>
    <property type="match status" value="1"/>
</dbReference>
<dbReference type="ExpressionAtlas" id="A0A2K3NPG3">
    <property type="expression patterns" value="baseline"/>
</dbReference>
<feature type="domain" description="DNA helicase Pif1-like 2B" evidence="5">
    <location>
        <begin position="1397"/>
        <end position="1432"/>
    </location>
</feature>
<dbReference type="EC" id="5.6.2.3" evidence="1"/>
<comment type="cofactor">
    <cofactor evidence="1">
        <name>Mg(2+)</name>
        <dbReference type="ChEBI" id="CHEBI:18420"/>
    </cofactor>
</comment>
<comment type="similarity">
    <text evidence="1">Belongs to the helicase family.</text>
</comment>
<dbReference type="EMBL" id="ASHM01000543">
    <property type="protein sequence ID" value="PNY04917.1"/>
    <property type="molecule type" value="Genomic_DNA"/>
</dbReference>
<dbReference type="GO" id="GO:0016887">
    <property type="term" value="F:ATP hydrolysis activity"/>
    <property type="evidence" value="ECO:0007669"/>
    <property type="project" value="RHEA"/>
</dbReference>
<comment type="catalytic activity">
    <reaction evidence="1">
        <text>ATP + H2O = ADP + phosphate + H(+)</text>
        <dbReference type="Rhea" id="RHEA:13065"/>
        <dbReference type="ChEBI" id="CHEBI:15377"/>
        <dbReference type="ChEBI" id="CHEBI:15378"/>
        <dbReference type="ChEBI" id="CHEBI:30616"/>
        <dbReference type="ChEBI" id="CHEBI:43474"/>
        <dbReference type="ChEBI" id="CHEBI:456216"/>
        <dbReference type="EC" id="5.6.2.3"/>
    </reaction>
</comment>
<feature type="compositionally biased region" description="Acidic residues" evidence="2">
    <location>
        <begin position="115"/>
        <end position="132"/>
    </location>
</feature>
<name>A0A2K3NPG3_TRIPR</name>
<evidence type="ECO:0000259" key="5">
    <source>
        <dbReference type="Pfam" id="PF21530"/>
    </source>
</evidence>
<dbReference type="InterPro" id="IPR025476">
    <property type="entry name" value="Helitron_helicase-like"/>
</dbReference>
<dbReference type="GO" id="GO:0000723">
    <property type="term" value="P:telomere maintenance"/>
    <property type="evidence" value="ECO:0007669"/>
    <property type="project" value="InterPro"/>
</dbReference>
<dbReference type="PANTHER" id="PTHR10492">
    <property type="match status" value="1"/>
</dbReference>
<accession>A0A2K3NPG3</accession>
<dbReference type="GO" id="GO:0006310">
    <property type="term" value="P:DNA recombination"/>
    <property type="evidence" value="ECO:0007669"/>
    <property type="project" value="UniProtKB-KW"/>
</dbReference>
<dbReference type="SUPFAM" id="SSF52540">
    <property type="entry name" value="P-loop containing nucleoside triphosphate hydrolases"/>
    <property type="match status" value="2"/>
</dbReference>
<dbReference type="Proteomes" id="UP000236291">
    <property type="component" value="Unassembled WGS sequence"/>
</dbReference>
<evidence type="ECO:0000313" key="7">
    <source>
        <dbReference type="Proteomes" id="UP000236291"/>
    </source>
</evidence>
<reference evidence="6 7" key="1">
    <citation type="journal article" date="2014" name="Am. J. Bot.">
        <title>Genome assembly and annotation for red clover (Trifolium pratense; Fabaceae).</title>
        <authorList>
            <person name="Istvanek J."/>
            <person name="Jaros M."/>
            <person name="Krenek A."/>
            <person name="Repkova J."/>
        </authorList>
    </citation>
    <scope>NUCLEOTIDE SEQUENCE [LARGE SCALE GENOMIC DNA]</scope>
    <source>
        <strain evidence="7">cv. Tatra</strain>
        <tissue evidence="6">Young leaves</tissue>
    </source>
</reference>
<evidence type="ECO:0000259" key="4">
    <source>
        <dbReference type="Pfam" id="PF14214"/>
    </source>
</evidence>
<evidence type="ECO:0000256" key="2">
    <source>
        <dbReference type="SAM" id="MobiDB-lite"/>
    </source>
</evidence>
<dbReference type="InterPro" id="IPR027417">
    <property type="entry name" value="P-loop_NTPase"/>
</dbReference>
<evidence type="ECO:0000256" key="1">
    <source>
        <dbReference type="RuleBase" id="RU363044"/>
    </source>
</evidence>
<proteinExistence type="inferred from homology"/>